<name>A0A173SHJ6_9FIRM</name>
<reference evidence="2 3" key="1">
    <citation type="submission" date="2015-09" db="EMBL/GenBank/DDBJ databases">
        <authorList>
            <consortium name="Pathogen Informatics"/>
        </authorList>
    </citation>
    <scope>NUCLEOTIDE SEQUENCE [LARGE SCALE GENOMIC DNA]</scope>
    <source>
        <strain evidence="2 3">2789STDY5834968</strain>
    </source>
</reference>
<accession>A0A173SHJ6</accession>
<dbReference type="Proteomes" id="UP000095673">
    <property type="component" value="Unassembled WGS sequence"/>
</dbReference>
<sequence length="238" mass="27092">MNITVINGTEKHGVTYRLKEMFLAEFKDKANITEYYLPKDCPSFCTGCLSCTLKGESTCKDAEYIGKIDKSLLEADLIVMTSPAYVFHATGAMKAFLDHFAYRWIPHRPAPEMFGKRAVIITQCLGSGTKSAAKDMKHSLSWWGISKIGIFTGALMSDIVWEKLSQKKQAELTGKIQKLSRKFAHIDYTKPAHTNLITKFKFLVCRMMQQSIHQSDPEYLDGKYWAEQGWLDSGRPWK</sequence>
<dbReference type="Gene3D" id="3.40.50.360">
    <property type="match status" value="1"/>
</dbReference>
<organism evidence="2 3">
    <name type="scientific">Agathobacter rectalis</name>
    <dbReference type="NCBI Taxonomy" id="39491"/>
    <lineage>
        <taxon>Bacteria</taxon>
        <taxon>Bacillati</taxon>
        <taxon>Bacillota</taxon>
        <taxon>Clostridia</taxon>
        <taxon>Lachnospirales</taxon>
        <taxon>Lachnospiraceae</taxon>
        <taxon>Agathobacter</taxon>
    </lineage>
</organism>
<evidence type="ECO:0000313" key="2">
    <source>
        <dbReference type="EMBL" id="CUM89872.1"/>
    </source>
</evidence>
<dbReference type="InterPro" id="IPR005025">
    <property type="entry name" value="FMN_Rdtase-like_dom"/>
</dbReference>
<feature type="domain" description="NADPH-dependent FMN reductase-like" evidence="1">
    <location>
        <begin position="1"/>
        <end position="146"/>
    </location>
</feature>
<dbReference type="Pfam" id="PF03358">
    <property type="entry name" value="FMN_red"/>
    <property type="match status" value="1"/>
</dbReference>
<dbReference type="InterPro" id="IPR050104">
    <property type="entry name" value="FMN-dep_NADH:Q_OxRdtase_AzoR1"/>
</dbReference>
<dbReference type="EMBL" id="CYXM01000004">
    <property type="protein sequence ID" value="CUM89872.1"/>
    <property type="molecule type" value="Genomic_DNA"/>
</dbReference>
<proteinExistence type="predicted"/>
<dbReference type="RefSeq" id="WP_055237700.1">
    <property type="nucleotide sequence ID" value="NZ_CYXM01000004.1"/>
</dbReference>
<dbReference type="AlphaFoldDB" id="A0A173SHJ6"/>
<gene>
    <name evidence="2" type="ORF">ERS852580_01047</name>
</gene>
<dbReference type="InterPro" id="IPR029039">
    <property type="entry name" value="Flavoprotein-like_sf"/>
</dbReference>
<dbReference type="PANTHER" id="PTHR43741">
    <property type="entry name" value="FMN-DEPENDENT NADH-AZOREDUCTASE 1"/>
    <property type="match status" value="1"/>
</dbReference>
<dbReference type="OrthoDB" id="3789967at2"/>
<evidence type="ECO:0000259" key="1">
    <source>
        <dbReference type="Pfam" id="PF03358"/>
    </source>
</evidence>
<protein>
    <submittedName>
        <fullName evidence="2">Cd1</fullName>
    </submittedName>
</protein>
<dbReference type="PANTHER" id="PTHR43741:SF4">
    <property type="entry name" value="FMN-DEPENDENT NADH:QUINONE OXIDOREDUCTASE"/>
    <property type="match status" value="1"/>
</dbReference>
<dbReference type="SUPFAM" id="SSF52218">
    <property type="entry name" value="Flavoproteins"/>
    <property type="match status" value="1"/>
</dbReference>
<dbReference type="GO" id="GO:0016491">
    <property type="term" value="F:oxidoreductase activity"/>
    <property type="evidence" value="ECO:0007669"/>
    <property type="project" value="InterPro"/>
</dbReference>
<evidence type="ECO:0000313" key="3">
    <source>
        <dbReference type="Proteomes" id="UP000095673"/>
    </source>
</evidence>